<reference evidence="3" key="1">
    <citation type="journal article" date="2014" name="PLoS ONE">
        <title>Transcriptome-Based Identification of ABC Transporters in the Western Tarnished Plant Bug Lygus hesperus.</title>
        <authorList>
            <person name="Hull J.J."/>
            <person name="Chaney K."/>
            <person name="Geib S.M."/>
            <person name="Fabrick J.A."/>
            <person name="Brent C.S."/>
            <person name="Walsh D."/>
            <person name="Lavine L.C."/>
        </authorList>
    </citation>
    <scope>NUCLEOTIDE SEQUENCE</scope>
</reference>
<evidence type="ECO:0000256" key="1">
    <source>
        <dbReference type="SAM" id="MobiDB-lite"/>
    </source>
</evidence>
<dbReference type="EMBL" id="GBHO01004242">
    <property type="protein sequence ID" value="JAG39362.1"/>
    <property type="molecule type" value="Transcribed_RNA"/>
</dbReference>
<name>A0A0A9Z268_LYGHE</name>
<dbReference type="AlphaFoldDB" id="A0A0A9Z268"/>
<evidence type="ECO:0000313" key="4">
    <source>
        <dbReference type="EMBL" id="JAG52815.1"/>
    </source>
</evidence>
<feature type="compositionally biased region" description="Basic residues" evidence="1">
    <location>
        <begin position="303"/>
        <end position="313"/>
    </location>
</feature>
<dbReference type="InterPro" id="IPR043504">
    <property type="entry name" value="Peptidase_S1_PA_chymotrypsin"/>
</dbReference>
<reference evidence="4" key="3">
    <citation type="submission" date="2014-09" db="EMBL/GenBank/DDBJ databases">
        <authorList>
            <person name="Magalhaes I.L.F."/>
            <person name="Oliveira U."/>
            <person name="Santos F.R."/>
            <person name="Vidigal T.H.D.A."/>
            <person name="Brescovit A.D."/>
            <person name="Santos A.J."/>
        </authorList>
    </citation>
    <scope>NUCLEOTIDE SEQUENCE</scope>
</reference>
<dbReference type="Gene3D" id="2.40.10.10">
    <property type="entry name" value="Trypsin-like serine proteases"/>
    <property type="match status" value="1"/>
</dbReference>
<dbReference type="SUPFAM" id="SSF50494">
    <property type="entry name" value="Trypsin-like serine proteases"/>
    <property type="match status" value="1"/>
</dbReference>
<protein>
    <submittedName>
        <fullName evidence="3">Uncharacterized protein</fullName>
    </submittedName>
</protein>
<evidence type="ECO:0000256" key="2">
    <source>
        <dbReference type="SAM" id="SignalP"/>
    </source>
</evidence>
<accession>A0A0A9Z268</accession>
<feature type="chain" id="PRO_5015034081" evidence="2">
    <location>
        <begin position="29"/>
        <end position="324"/>
    </location>
</feature>
<organism evidence="3">
    <name type="scientific">Lygus hesperus</name>
    <name type="common">Western plant bug</name>
    <dbReference type="NCBI Taxonomy" id="30085"/>
    <lineage>
        <taxon>Eukaryota</taxon>
        <taxon>Metazoa</taxon>
        <taxon>Ecdysozoa</taxon>
        <taxon>Arthropoda</taxon>
        <taxon>Hexapoda</taxon>
        <taxon>Insecta</taxon>
        <taxon>Pterygota</taxon>
        <taxon>Neoptera</taxon>
        <taxon>Paraneoptera</taxon>
        <taxon>Hemiptera</taxon>
        <taxon>Heteroptera</taxon>
        <taxon>Panheteroptera</taxon>
        <taxon>Cimicomorpha</taxon>
        <taxon>Miridae</taxon>
        <taxon>Mirini</taxon>
        <taxon>Lygus</taxon>
    </lineage>
</organism>
<evidence type="ECO:0000313" key="3">
    <source>
        <dbReference type="EMBL" id="JAG39362.1"/>
    </source>
</evidence>
<sequence length="324" mass="36593">MKSSKWNEGGRWVFRLVCFWATLMSVTAKTKVAKVPTDKNGIMQLRHGAFKCLGALISPKDILTCCTCVSDIQFMTECDCGQEETVGYQMRAVDPQNVTIKTIEHTKTRGNQVTIHPQCDVDGTFDYAIVRIGKKVDPNAERLESGGDTDSQNLEKTIGRAKIYSMNPQVVTKRIEKREGICILHTIFDDDPEGRVVRIPTIFTDWHFCWNGSETKKSFSSKYCIRSVDEKPISESKSGSPVYCEGKLVGILARRYALGGRAYCAVNGLDGALDFIKDTIHMDIRAQEESNEEQSPFSESKKFGKKHPNRSIRTMRKYKFFRAS</sequence>
<proteinExistence type="predicted"/>
<reference evidence="3" key="2">
    <citation type="submission" date="2014-07" db="EMBL/GenBank/DDBJ databases">
        <authorList>
            <person name="Hull J."/>
        </authorList>
    </citation>
    <scope>NUCLEOTIDE SEQUENCE</scope>
</reference>
<feature type="signal peptide" evidence="2">
    <location>
        <begin position="1"/>
        <end position="28"/>
    </location>
</feature>
<dbReference type="EMBL" id="GBRD01013011">
    <property type="protein sequence ID" value="JAG52815.1"/>
    <property type="molecule type" value="Transcribed_RNA"/>
</dbReference>
<feature type="region of interest" description="Disordered" evidence="1">
    <location>
        <begin position="287"/>
        <end position="313"/>
    </location>
</feature>
<dbReference type="InterPro" id="IPR009003">
    <property type="entry name" value="Peptidase_S1_PA"/>
</dbReference>
<gene>
    <name evidence="3" type="ORF">CM83_98627</name>
</gene>
<keyword evidence="2" id="KW-0732">Signal</keyword>